<evidence type="ECO:0000256" key="4">
    <source>
        <dbReference type="ARBA" id="ARBA00022801"/>
    </source>
</evidence>
<dbReference type="GO" id="GO:0004197">
    <property type="term" value="F:cysteine-type endopeptidase activity"/>
    <property type="evidence" value="ECO:0007669"/>
    <property type="project" value="InterPro"/>
</dbReference>
<dbReference type="InterPro" id="IPR000668">
    <property type="entry name" value="Peptidase_C1A_C"/>
</dbReference>
<dbReference type="GO" id="GO:0006508">
    <property type="term" value="P:proteolysis"/>
    <property type="evidence" value="ECO:0007669"/>
    <property type="project" value="UniProtKB-KW"/>
</dbReference>
<dbReference type="Pfam" id="PF08127">
    <property type="entry name" value="Propeptide_C1"/>
    <property type="match status" value="1"/>
</dbReference>
<dbReference type="SMART" id="SM00645">
    <property type="entry name" value="Pept_C1"/>
    <property type="match status" value="1"/>
</dbReference>
<organism evidence="9">
    <name type="scientific">Cacopsylla melanoneura</name>
    <dbReference type="NCBI Taxonomy" id="428564"/>
    <lineage>
        <taxon>Eukaryota</taxon>
        <taxon>Metazoa</taxon>
        <taxon>Ecdysozoa</taxon>
        <taxon>Arthropoda</taxon>
        <taxon>Hexapoda</taxon>
        <taxon>Insecta</taxon>
        <taxon>Pterygota</taxon>
        <taxon>Neoptera</taxon>
        <taxon>Paraneoptera</taxon>
        <taxon>Hemiptera</taxon>
        <taxon>Sternorrhyncha</taxon>
        <taxon>Psylloidea</taxon>
        <taxon>Psyllidae</taxon>
        <taxon>Psyllinae</taxon>
        <taxon>Cacopsylla</taxon>
    </lineage>
</organism>
<evidence type="ECO:0000256" key="2">
    <source>
        <dbReference type="ARBA" id="ARBA00022670"/>
    </source>
</evidence>
<evidence type="ECO:0000256" key="3">
    <source>
        <dbReference type="ARBA" id="ARBA00022729"/>
    </source>
</evidence>
<name>A0A8D8X3F3_9HEMI</name>
<feature type="signal peptide" evidence="7">
    <location>
        <begin position="1"/>
        <end position="18"/>
    </location>
</feature>
<comment type="similarity">
    <text evidence="1">Belongs to the peptidase C1 family.</text>
</comment>
<keyword evidence="5" id="KW-0788">Thiol protease</keyword>
<dbReference type="InterPro" id="IPR012599">
    <property type="entry name" value="Propeptide_C1A"/>
</dbReference>
<feature type="domain" description="Peptidase C1A papain C-terminal" evidence="8">
    <location>
        <begin position="90"/>
        <end position="348"/>
    </location>
</feature>
<dbReference type="PANTHER" id="PTHR12411">
    <property type="entry name" value="CYSTEINE PROTEASE FAMILY C1-RELATED"/>
    <property type="match status" value="1"/>
</dbReference>
<dbReference type="AlphaFoldDB" id="A0A8D8X3F3"/>
<keyword evidence="2" id="KW-0645">Protease</keyword>
<feature type="chain" id="PRO_5033671869" evidence="7">
    <location>
        <begin position="19"/>
        <end position="353"/>
    </location>
</feature>
<dbReference type="EMBL" id="HBUF01259575">
    <property type="protein sequence ID" value="CAG6682513.1"/>
    <property type="molecule type" value="Transcribed_RNA"/>
</dbReference>
<protein>
    <submittedName>
        <fullName evidence="9">Cathepsin B</fullName>
    </submittedName>
</protein>
<dbReference type="InterPro" id="IPR038765">
    <property type="entry name" value="Papain-like_cys_pep_sf"/>
</dbReference>
<proteinExistence type="inferred from homology"/>
<dbReference type="InterPro" id="IPR013128">
    <property type="entry name" value="Peptidase_C1A"/>
</dbReference>
<dbReference type="SUPFAM" id="SSF54001">
    <property type="entry name" value="Cysteine proteinases"/>
    <property type="match status" value="1"/>
</dbReference>
<sequence length="353" mass="39221">MISFSVIILGVVFLGVNAEQPAVYYLSDEYIDHLNQQNLPWTAGRNFPSDLTQSDVERMFGTKPATELPEVPHPTELRKSYGGVNAFNTIPDTFDAREYFKSCASVISVVTDQGSCASSYAFAIPSVASDRLCIHSQGRVQKLLSSQYVASCCKMCRYPHEDQICTGGISSSTWAWIHKRGLVTGGGYKSNTGCQPVSFPPCNHGTSSSSLPSCKNMDPPKPKCHTRCTNDNYGRGFFHDKYRFKKYYWLSEQVSDIQKEIQENGPVVANMYLYDDLLSYKGGVYSVSDNANILAYITVKIIGWGVEDSRPYWTVVSTFGESFGNHGTFKILRGRNMAIVESLVNAALPRGNY</sequence>
<evidence type="ECO:0000256" key="1">
    <source>
        <dbReference type="ARBA" id="ARBA00008455"/>
    </source>
</evidence>
<dbReference type="EMBL" id="HBUF01666446">
    <property type="protein sequence ID" value="CAG6789716.1"/>
    <property type="molecule type" value="Transcribed_RNA"/>
</dbReference>
<keyword evidence="4" id="KW-0378">Hydrolase</keyword>
<dbReference type="Gene3D" id="3.90.70.10">
    <property type="entry name" value="Cysteine proteinases"/>
    <property type="match status" value="1"/>
</dbReference>
<evidence type="ECO:0000256" key="5">
    <source>
        <dbReference type="ARBA" id="ARBA00022807"/>
    </source>
</evidence>
<evidence type="ECO:0000256" key="7">
    <source>
        <dbReference type="SAM" id="SignalP"/>
    </source>
</evidence>
<reference evidence="9" key="1">
    <citation type="submission" date="2021-05" db="EMBL/GenBank/DDBJ databases">
        <authorList>
            <person name="Alioto T."/>
            <person name="Alioto T."/>
            <person name="Gomez Garrido J."/>
        </authorList>
    </citation>
    <scope>NUCLEOTIDE SEQUENCE</scope>
</reference>
<evidence type="ECO:0000256" key="6">
    <source>
        <dbReference type="ARBA" id="ARBA00023157"/>
    </source>
</evidence>
<dbReference type="Pfam" id="PF00112">
    <property type="entry name" value="Peptidase_C1"/>
    <property type="match status" value="1"/>
</dbReference>
<evidence type="ECO:0000313" key="9">
    <source>
        <dbReference type="EMBL" id="CAG6682513.1"/>
    </source>
</evidence>
<evidence type="ECO:0000259" key="8">
    <source>
        <dbReference type="SMART" id="SM00645"/>
    </source>
</evidence>
<keyword evidence="6" id="KW-1015">Disulfide bond</keyword>
<keyword evidence="3 7" id="KW-0732">Signal</keyword>
<accession>A0A8D8X3F3</accession>